<evidence type="ECO:0000313" key="8">
    <source>
        <dbReference type="EMBL" id="MDI6453566.1"/>
    </source>
</evidence>
<evidence type="ECO:0000256" key="2">
    <source>
        <dbReference type="ARBA" id="ARBA00022485"/>
    </source>
</evidence>
<name>A0AAW6UBT6_9MOLU</name>
<sequence length="322" mass="37281">MNLMNHEKHYNTLNNYYLQKFNKKVFKIALNGGFTCPNIDGTVASGGCTFCSYMGSGDFAGNKLEPLKVQFEKIKQMMHQKWEDGYYIAYFQANTNTHAPLPRLKALYEEAITLDPNIVMLSIATRPDVLPDDVLDYLADLNQRMPTQIELGLQTIHQETSDLINRAHDLECFDEAVKKLRAKGLEVVVHIINGLPYETKEMMIETIKHLNTLDIQGIKIHMLHLMEKTKMGYAYKKNPWQLMDLETYVDVTVDQILWLRKDIIIHRLTGDAPSEMLIAPNWTKKKFVVTNEIDKRLRKLGLYQGDYYEKEFNSRYSSSSTK</sequence>
<dbReference type="InterPro" id="IPR039661">
    <property type="entry name" value="ELP3"/>
</dbReference>
<dbReference type="SMART" id="SM00729">
    <property type="entry name" value="Elp3"/>
    <property type="match status" value="1"/>
</dbReference>
<dbReference type="RefSeq" id="WP_282840000.1">
    <property type="nucleotide sequence ID" value="NZ_JASCXW010000034.1"/>
</dbReference>
<comment type="cofactor">
    <cofactor evidence="1">
        <name>[4Fe-4S] cluster</name>
        <dbReference type="ChEBI" id="CHEBI:49883"/>
    </cofactor>
</comment>
<dbReference type="GO" id="GO:0046872">
    <property type="term" value="F:metal ion binding"/>
    <property type="evidence" value="ECO:0007669"/>
    <property type="project" value="UniProtKB-KW"/>
</dbReference>
<keyword evidence="2" id="KW-0004">4Fe-4S</keyword>
<keyword evidence="5" id="KW-0408">Iron</keyword>
<dbReference type="SFLD" id="SFLDS00029">
    <property type="entry name" value="Radical_SAM"/>
    <property type="match status" value="1"/>
</dbReference>
<dbReference type="InterPro" id="IPR023404">
    <property type="entry name" value="rSAM_horseshoe"/>
</dbReference>
<reference evidence="8" key="1">
    <citation type="submission" date="2023-05" db="EMBL/GenBank/DDBJ databases">
        <title>Mariniplasma microaerophilum sp. nov., a novel anaerobic mollicute isolated from terrestrial mud volcano, Taman Peninsula, Russia.</title>
        <authorList>
            <person name="Khomyakova M.A."/>
            <person name="Merkel A.Y."/>
            <person name="Slobodkin A.I."/>
        </authorList>
    </citation>
    <scope>NUCLEOTIDE SEQUENCE</scope>
    <source>
        <strain evidence="8">M4Ah</strain>
    </source>
</reference>
<evidence type="ECO:0000256" key="3">
    <source>
        <dbReference type="ARBA" id="ARBA00022691"/>
    </source>
</evidence>
<dbReference type="GO" id="GO:0003824">
    <property type="term" value="F:catalytic activity"/>
    <property type="evidence" value="ECO:0007669"/>
    <property type="project" value="InterPro"/>
</dbReference>
<dbReference type="SFLD" id="SFLDG01086">
    <property type="entry name" value="elongater_protein-like"/>
    <property type="match status" value="1"/>
</dbReference>
<dbReference type="Proteomes" id="UP001431532">
    <property type="component" value="Unassembled WGS sequence"/>
</dbReference>
<evidence type="ECO:0000256" key="1">
    <source>
        <dbReference type="ARBA" id="ARBA00001966"/>
    </source>
</evidence>
<evidence type="ECO:0000256" key="6">
    <source>
        <dbReference type="ARBA" id="ARBA00023014"/>
    </source>
</evidence>
<dbReference type="NCBIfam" id="TIGR01212">
    <property type="entry name" value="TIGR01212 family radical SAM protein"/>
    <property type="match status" value="1"/>
</dbReference>
<protein>
    <submittedName>
        <fullName evidence="8">TIGR01212 family radical SAM protein</fullName>
    </submittedName>
</protein>
<comment type="caution">
    <text evidence="8">The sequence shown here is derived from an EMBL/GenBank/DDBJ whole genome shotgun (WGS) entry which is preliminary data.</text>
</comment>
<evidence type="ECO:0000256" key="4">
    <source>
        <dbReference type="ARBA" id="ARBA00022723"/>
    </source>
</evidence>
<dbReference type="InterPro" id="IPR005911">
    <property type="entry name" value="YhcC-like"/>
</dbReference>
<dbReference type="Gene3D" id="3.80.30.20">
    <property type="entry name" value="tm_1862 like domain"/>
    <property type="match status" value="1"/>
</dbReference>
<dbReference type="EMBL" id="JASCXW010000034">
    <property type="protein sequence ID" value="MDI6453566.1"/>
    <property type="molecule type" value="Genomic_DNA"/>
</dbReference>
<feature type="domain" description="Radical SAM core" evidence="7">
    <location>
        <begin position="20"/>
        <end position="262"/>
    </location>
</feature>
<keyword evidence="9" id="KW-1185">Reference proteome</keyword>
<dbReference type="InterPro" id="IPR006638">
    <property type="entry name" value="Elp3/MiaA/NifB-like_rSAM"/>
</dbReference>
<organism evidence="8 9">
    <name type="scientific">Peloplasma aerotolerans</name>
    <dbReference type="NCBI Taxonomy" id="3044389"/>
    <lineage>
        <taxon>Bacteria</taxon>
        <taxon>Bacillati</taxon>
        <taxon>Mycoplasmatota</taxon>
        <taxon>Mollicutes</taxon>
        <taxon>Acholeplasmatales</taxon>
        <taxon>Acholeplasmataceae</taxon>
        <taxon>Peloplasma</taxon>
    </lineage>
</organism>
<dbReference type="InterPro" id="IPR007197">
    <property type="entry name" value="rSAM"/>
</dbReference>
<dbReference type="SUPFAM" id="SSF102114">
    <property type="entry name" value="Radical SAM enzymes"/>
    <property type="match status" value="1"/>
</dbReference>
<evidence type="ECO:0000259" key="7">
    <source>
        <dbReference type="PROSITE" id="PS51918"/>
    </source>
</evidence>
<keyword evidence="3" id="KW-0949">S-adenosyl-L-methionine</keyword>
<dbReference type="CDD" id="cd01335">
    <property type="entry name" value="Radical_SAM"/>
    <property type="match status" value="1"/>
</dbReference>
<keyword evidence="4" id="KW-0479">Metal-binding</keyword>
<dbReference type="InterPro" id="IPR032432">
    <property type="entry name" value="Radical_SAM_C"/>
</dbReference>
<dbReference type="AlphaFoldDB" id="A0AAW6UBT6"/>
<dbReference type="PROSITE" id="PS51918">
    <property type="entry name" value="RADICAL_SAM"/>
    <property type="match status" value="1"/>
</dbReference>
<gene>
    <name evidence="8" type="ORF">QJ521_08300</name>
</gene>
<accession>A0AAW6UBT6</accession>
<dbReference type="PANTHER" id="PTHR11135">
    <property type="entry name" value="HISTONE ACETYLTRANSFERASE-RELATED"/>
    <property type="match status" value="1"/>
</dbReference>
<evidence type="ECO:0000313" key="9">
    <source>
        <dbReference type="Proteomes" id="UP001431532"/>
    </source>
</evidence>
<evidence type="ECO:0000256" key="5">
    <source>
        <dbReference type="ARBA" id="ARBA00023004"/>
    </source>
</evidence>
<dbReference type="PANTHER" id="PTHR11135:SF1">
    <property type="entry name" value="PROTEIN YHCC"/>
    <property type="match status" value="1"/>
</dbReference>
<dbReference type="SFLD" id="SFLDG01091">
    <property type="entry name" value="uncharacterized_CHP01210-like"/>
    <property type="match status" value="1"/>
</dbReference>
<proteinExistence type="predicted"/>
<dbReference type="GO" id="GO:0051539">
    <property type="term" value="F:4 iron, 4 sulfur cluster binding"/>
    <property type="evidence" value="ECO:0007669"/>
    <property type="project" value="UniProtKB-KW"/>
</dbReference>
<dbReference type="Pfam" id="PF04055">
    <property type="entry name" value="Radical_SAM"/>
    <property type="match status" value="1"/>
</dbReference>
<keyword evidence="6" id="KW-0411">Iron-sulfur</keyword>
<dbReference type="InterPro" id="IPR058240">
    <property type="entry name" value="rSAM_sf"/>
</dbReference>
<dbReference type="Pfam" id="PF16199">
    <property type="entry name" value="Radical_SAM_C"/>
    <property type="match status" value="1"/>
</dbReference>